<keyword evidence="2 7" id="KW-0813">Transport</keyword>
<evidence type="ECO:0000256" key="3">
    <source>
        <dbReference type="ARBA" id="ARBA00022475"/>
    </source>
</evidence>
<keyword evidence="4 7" id="KW-0812">Transmembrane</keyword>
<sequence length="302" mass="33879">MGRRRLRESGELYLIMLPVLVMIFIFFYMPMFGVVIAFQDYVPGDPFFAFDGSTKWVGLQHFKTFFSSIYFPRLLKNTLTLSLMNLAFGFWVPIAFALLLNEVTHLRYKKLVQTASYMPYFISMVVAAGMVVSFIEKDGLVNQIITLLGGDPVSFRTDPKWFPVVYTVTNIWKSFGWNSILYLSAMASIDPALYESARLDGANRWQQALHITLPMIAPTIAIMLIFAVGDIMSSNTDLILLLYNNATMKTADVFGTYVYREGLLTGKTSLGTAIGLFASTVNLILVFIANKCSNKISGDGLF</sequence>
<keyword evidence="5 7" id="KW-1133">Transmembrane helix</keyword>
<feature type="transmembrane region" description="Helical" evidence="7">
    <location>
        <begin position="208"/>
        <end position="228"/>
    </location>
</feature>
<evidence type="ECO:0000256" key="1">
    <source>
        <dbReference type="ARBA" id="ARBA00004651"/>
    </source>
</evidence>
<dbReference type="EMBL" id="LMUA01000029">
    <property type="protein sequence ID" value="KUE75129.1"/>
    <property type="molecule type" value="Genomic_DNA"/>
</dbReference>
<dbReference type="PANTHER" id="PTHR43227">
    <property type="entry name" value="BLL4140 PROTEIN"/>
    <property type="match status" value="1"/>
</dbReference>
<evidence type="ECO:0000256" key="4">
    <source>
        <dbReference type="ARBA" id="ARBA00022692"/>
    </source>
</evidence>
<dbReference type="PROSITE" id="PS50928">
    <property type="entry name" value="ABC_TM1"/>
    <property type="match status" value="1"/>
</dbReference>
<dbReference type="InterPro" id="IPR000515">
    <property type="entry name" value="MetI-like"/>
</dbReference>
<comment type="similarity">
    <text evidence="7">Belongs to the binding-protein-dependent transport system permease family.</text>
</comment>
<dbReference type="AlphaFoldDB" id="A0A0W7TMR0"/>
<dbReference type="PANTHER" id="PTHR43227:SF11">
    <property type="entry name" value="BLL4140 PROTEIN"/>
    <property type="match status" value="1"/>
</dbReference>
<gene>
    <name evidence="9" type="ORF">ASJ35_15435</name>
</gene>
<dbReference type="SUPFAM" id="SSF161098">
    <property type="entry name" value="MetI-like"/>
    <property type="match status" value="1"/>
</dbReference>
<feature type="transmembrane region" description="Helical" evidence="7">
    <location>
        <begin position="270"/>
        <end position="289"/>
    </location>
</feature>
<comment type="caution">
    <text evidence="9">The sequence shown here is derived from an EMBL/GenBank/DDBJ whole genome shotgun (WGS) entry which is preliminary data.</text>
</comment>
<evidence type="ECO:0000256" key="5">
    <source>
        <dbReference type="ARBA" id="ARBA00022989"/>
    </source>
</evidence>
<dbReference type="GO" id="GO:0005886">
    <property type="term" value="C:plasma membrane"/>
    <property type="evidence" value="ECO:0007669"/>
    <property type="project" value="UniProtKB-SubCell"/>
</dbReference>
<protein>
    <submittedName>
        <fullName evidence="9">Sugar ABC transporter permease</fullName>
    </submittedName>
</protein>
<feature type="transmembrane region" description="Helical" evidence="7">
    <location>
        <begin position="83"/>
        <end position="103"/>
    </location>
</feature>
<dbReference type="GO" id="GO:0055085">
    <property type="term" value="P:transmembrane transport"/>
    <property type="evidence" value="ECO:0007669"/>
    <property type="project" value="InterPro"/>
</dbReference>
<reference evidence="9 10" key="1">
    <citation type="submission" date="2015-10" db="EMBL/GenBank/DDBJ databases">
        <title>A novel member of the family Ruminococcaceae isolated from human faeces.</title>
        <authorList>
            <person name="Shkoporov A.N."/>
            <person name="Chaplin A.V."/>
            <person name="Motuzova O.V."/>
            <person name="Kafarskaia L.I."/>
            <person name="Efimov B.A."/>
        </authorList>
    </citation>
    <scope>NUCLEOTIDE SEQUENCE [LARGE SCALE GENOMIC DNA]</scope>
    <source>
        <strain evidence="9 10">668</strain>
    </source>
</reference>
<dbReference type="CDD" id="cd06261">
    <property type="entry name" value="TM_PBP2"/>
    <property type="match status" value="1"/>
</dbReference>
<accession>A0A0W7TMR0</accession>
<evidence type="ECO:0000259" key="8">
    <source>
        <dbReference type="PROSITE" id="PS50928"/>
    </source>
</evidence>
<keyword evidence="3" id="KW-1003">Cell membrane</keyword>
<comment type="subcellular location">
    <subcellularLocation>
        <location evidence="1 7">Cell membrane</location>
        <topology evidence="1 7">Multi-pass membrane protein</topology>
    </subcellularLocation>
</comment>
<feature type="transmembrane region" description="Helical" evidence="7">
    <location>
        <begin position="115"/>
        <end position="135"/>
    </location>
</feature>
<dbReference type="Gene3D" id="1.10.3720.10">
    <property type="entry name" value="MetI-like"/>
    <property type="match status" value="1"/>
</dbReference>
<feature type="domain" description="ABC transmembrane type-1" evidence="8">
    <location>
        <begin position="75"/>
        <end position="289"/>
    </location>
</feature>
<dbReference type="InterPro" id="IPR035906">
    <property type="entry name" value="MetI-like_sf"/>
</dbReference>
<organism evidence="9 10">
    <name type="scientific">Ruthenibacterium lactatiformans</name>
    <dbReference type="NCBI Taxonomy" id="1550024"/>
    <lineage>
        <taxon>Bacteria</taxon>
        <taxon>Bacillati</taxon>
        <taxon>Bacillota</taxon>
        <taxon>Clostridia</taxon>
        <taxon>Eubacteriales</taxon>
        <taxon>Oscillospiraceae</taxon>
        <taxon>Ruthenibacterium</taxon>
    </lineage>
</organism>
<evidence type="ECO:0000313" key="9">
    <source>
        <dbReference type="EMBL" id="KUE75129.1"/>
    </source>
</evidence>
<name>A0A0W7TMR0_9FIRM</name>
<dbReference type="InterPro" id="IPR050809">
    <property type="entry name" value="UgpAE/MalFG_permease"/>
</dbReference>
<evidence type="ECO:0000256" key="6">
    <source>
        <dbReference type="ARBA" id="ARBA00023136"/>
    </source>
</evidence>
<dbReference type="Proteomes" id="UP000053433">
    <property type="component" value="Unassembled WGS sequence"/>
</dbReference>
<proteinExistence type="inferred from homology"/>
<evidence type="ECO:0000313" key="10">
    <source>
        <dbReference type="Proteomes" id="UP000053433"/>
    </source>
</evidence>
<dbReference type="Pfam" id="PF00528">
    <property type="entry name" value="BPD_transp_1"/>
    <property type="match status" value="1"/>
</dbReference>
<feature type="transmembrane region" description="Helical" evidence="7">
    <location>
        <begin position="12"/>
        <end position="38"/>
    </location>
</feature>
<evidence type="ECO:0000256" key="7">
    <source>
        <dbReference type="RuleBase" id="RU363032"/>
    </source>
</evidence>
<feature type="transmembrane region" description="Helical" evidence="7">
    <location>
        <begin position="175"/>
        <end position="196"/>
    </location>
</feature>
<evidence type="ECO:0000256" key="2">
    <source>
        <dbReference type="ARBA" id="ARBA00022448"/>
    </source>
</evidence>
<keyword evidence="6 7" id="KW-0472">Membrane</keyword>